<evidence type="ECO:0000259" key="1">
    <source>
        <dbReference type="SMART" id="SM00065"/>
    </source>
</evidence>
<dbReference type="InterPro" id="IPR003018">
    <property type="entry name" value="GAF"/>
</dbReference>
<protein>
    <submittedName>
        <fullName evidence="2">Pyridoxamine 5'-phosphate oxidase</fullName>
    </submittedName>
</protein>
<dbReference type="SMART" id="SM00065">
    <property type="entry name" value="GAF"/>
    <property type="match status" value="1"/>
</dbReference>
<dbReference type="OrthoDB" id="329702at2"/>
<dbReference type="EMBL" id="FNAT01000007">
    <property type="protein sequence ID" value="SDF11991.1"/>
    <property type="molecule type" value="Genomic_DNA"/>
</dbReference>
<proteinExistence type="predicted"/>
<keyword evidence="3" id="KW-1185">Reference proteome</keyword>
<evidence type="ECO:0000313" key="3">
    <source>
        <dbReference type="Proteomes" id="UP000198922"/>
    </source>
</evidence>
<organism evidence="2 3">
    <name type="scientific">Limimaricola pyoseonensis</name>
    <dbReference type="NCBI Taxonomy" id="521013"/>
    <lineage>
        <taxon>Bacteria</taxon>
        <taxon>Pseudomonadati</taxon>
        <taxon>Pseudomonadota</taxon>
        <taxon>Alphaproteobacteria</taxon>
        <taxon>Rhodobacterales</taxon>
        <taxon>Paracoccaceae</taxon>
        <taxon>Limimaricola</taxon>
    </lineage>
</organism>
<dbReference type="Pfam" id="PF13185">
    <property type="entry name" value="GAF_2"/>
    <property type="match status" value="1"/>
</dbReference>
<dbReference type="InterPro" id="IPR011576">
    <property type="entry name" value="Pyridox_Oxase_N"/>
</dbReference>
<dbReference type="Proteomes" id="UP000198922">
    <property type="component" value="Unassembled WGS sequence"/>
</dbReference>
<dbReference type="RefSeq" id="WP_090114051.1">
    <property type="nucleotide sequence ID" value="NZ_FNAT01000007.1"/>
</dbReference>
<dbReference type="Pfam" id="PF01243">
    <property type="entry name" value="PNPOx_N"/>
    <property type="match status" value="1"/>
</dbReference>
<dbReference type="PANTHER" id="PTHR40660">
    <property type="entry name" value="5'-PHOSPHATE OXIDASE PUTATIVE DOMAIN-CONTAINING PROTEIN-RELATED"/>
    <property type="match status" value="1"/>
</dbReference>
<dbReference type="SUPFAM" id="SSF55781">
    <property type="entry name" value="GAF domain-like"/>
    <property type="match status" value="1"/>
</dbReference>
<dbReference type="InterPro" id="IPR012349">
    <property type="entry name" value="Split_barrel_FMN-bd"/>
</dbReference>
<dbReference type="SUPFAM" id="SSF50475">
    <property type="entry name" value="FMN-binding split barrel"/>
    <property type="match status" value="1"/>
</dbReference>
<dbReference type="AlphaFoldDB" id="A0A1G7IGX4"/>
<dbReference type="Gene3D" id="2.30.110.10">
    <property type="entry name" value="Electron Transport, Fmn-binding Protein, Chain A"/>
    <property type="match status" value="1"/>
</dbReference>
<accession>A0A1G7IGX4</accession>
<dbReference type="PANTHER" id="PTHR40660:SF1">
    <property type="entry name" value="5'-PHOSPHATE OXIDASE PUTATIVE DOMAIN-CONTAINING PROTEIN-RELATED"/>
    <property type="match status" value="1"/>
</dbReference>
<sequence>MTTLDQIRNCLEGVVPAFLATADGEGTPNVSEISQVHYVDPGHVALSYQFFNKTRRNVLATRAASVIVIDPDSNAQYRLDLDYEETRTSGPLFEAMRAKLAGIASHSRMEAVFRLLGSDIYEVRAIEPLPSRRLEVVRPCNPLSAARRAAAELATADEAGPLLDRFLKALERQMGIGHSMVLMLDPSAGRLFTVASHGYPTTGIGFEVVLGQGVIGVAAAEGVPIRIGHLAAEYSYGEAVRSAAGLDEDAVPLASIPYPGLEAPLSQIALPLRPMGETVGVLFAESPQRNRFGYDDEDALQLVAQSLGMRLLLERHDAQEAAAPCPTEITECTGPLRLRHYRFDDTVFVDGAYLIKGVAGAIFWKLATEHATTGRTEFSNRELRLDAALKLPAHFDNLESRLLLLQRRLAERGGCIQIQRSGRGRFRFDVAGTLALEEF</sequence>
<dbReference type="STRING" id="521013.SAMN04488567_3465"/>
<feature type="domain" description="GAF" evidence="1">
    <location>
        <begin position="158"/>
        <end position="321"/>
    </location>
</feature>
<gene>
    <name evidence="2" type="ORF">SAMN04488567_3465</name>
</gene>
<dbReference type="Gene3D" id="3.30.450.40">
    <property type="match status" value="1"/>
</dbReference>
<reference evidence="3" key="1">
    <citation type="submission" date="2016-10" db="EMBL/GenBank/DDBJ databases">
        <authorList>
            <person name="Varghese N."/>
            <person name="Submissions S."/>
        </authorList>
    </citation>
    <scope>NUCLEOTIDE SEQUENCE [LARGE SCALE GENOMIC DNA]</scope>
    <source>
        <strain evidence="3">DSM 21424</strain>
    </source>
</reference>
<dbReference type="InterPro" id="IPR029016">
    <property type="entry name" value="GAF-like_dom_sf"/>
</dbReference>
<name>A0A1G7IGX4_9RHOB</name>
<evidence type="ECO:0000313" key="2">
    <source>
        <dbReference type="EMBL" id="SDF11991.1"/>
    </source>
</evidence>